<evidence type="ECO:0000313" key="2">
    <source>
        <dbReference type="Proteomes" id="UP000318313"/>
    </source>
</evidence>
<protein>
    <recommendedName>
        <fullName evidence="3">DUF1569 domain-containing protein</fullName>
    </recommendedName>
</protein>
<dbReference type="OrthoDB" id="282689at2"/>
<gene>
    <name evidence="1" type="ORF">Enr17x_41940</name>
</gene>
<proteinExistence type="predicted"/>
<evidence type="ECO:0000313" key="1">
    <source>
        <dbReference type="EMBL" id="QDV52134.1"/>
    </source>
</evidence>
<dbReference type="RefSeq" id="WP_145311500.1">
    <property type="nucleotide sequence ID" value="NZ_CP037452.1"/>
</dbReference>
<name>A0A518IGC4_9PLAN</name>
<reference evidence="1 2" key="1">
    <citation type="submission" date="2019-03" db="EMBL/GenBank/DDBJ databases">
        <title>Deep-cultivation of Planctomycetes and their phenomic and genomic characterization uncovers novel biology.</title>
        <authorList>
            <person name="Wiegand S."/>
            <person name="Jogler M."/>
            <person name="Boedeker C."/>
            <person name="Pinto D."/>
            <person name="Vollmers J."/>
            <person name="Rivas-Marin E."/>
            <person name="Kohn T."/>
            <person name="Peeters S.H."/>
            <person name="Heuer A."/>
            <person name="Rast P."/>
            <person name="Oberbeckmann S."/>
            <person name="Bunk B."/>
            <person name="Jeske O."/>
            <person name="Meyerdierks A."/>
            <person name="Storesund J.E."/>
            <person name="Kallscheuer N."/>
            <person name="Luecker S."/>
            <person name="Lage O.M."/>
            <person name="Pohl T."/>
            <person name="Merkel B.J."/>
            <person name="Hornburger P."/>
            <person name="Mueller R.-W."/>
            <person name="Bruemmer F."/>
            <person name="Labrenz M."/>
            <person name="Spormann A.M."/>
            <person name="Op den Camp H."/>
            <person name="Overmann J."/>
            <person name="Amann R."/>
            <person name="Jetten M.S.M."/>
            <person name="Mascher T."/>
            <person name="Medema M.H."/>
            <person name="Devos D.P."/>
            <person name="Kaster A.-K."/>
            <person name="Ovreas L."/>
            <person name="Rohde M."/>
            <person name="Galperin M.Y."/>
            <person name="Jogler C."/>
        </authorList>
    </citation>
    <scope>NUCLEOTIDE SEQUENCE [LARGE SCALE GENOMIC DNA]</scope>
    <source>
        <strain evidence="1 2">Enr17</strain>
    </source>
</reference>
<dbReference type="Proteomes" id="UP000318313">
    <property type="component" value="Chromosome"/>
</dbReference>
<evidence type="ECO:0008006" key="3">
    <source>
        <dbReference type="Google" id="ProtNLM"/>
    </source>
</evidence>
<dbReference type="Pfam" id="PF07606">
    <property type="entry name" value="DUF1569"/>
    <property type="match status" value="1"/>
</dbReference>
<sequence>MVDNTERRKLEFRNLDEILAEVEKLASEDVRTTGNHTFGEILNHLALSLDVATGRVQGPPPPLFMRLIMPLMKRMVINSKPLKPGIKLPAKGEAFFWPDKEFDVPATVDYFKEAVNYYKVNGPIEKHPFFGKISKADCDELNCRHAALHLSFVHPV</sequence>
<dbReference type="InterPro" id="IPR011463">
    <property type="entry name" value="DUF1569"/>
</dbReference>
<keyword evidence="2" id="KW-1185">Reference proteome</keyword>
<dbReference type="AlphaFoldDB" id="A0A518IGC4"/>
<accession>A0A518IGC4</accession>
<dbReference type="KEGG" id="gfm:Enr17x_41940"/>
<organism evidence="1 2">
    <name type="scientific">Gimesia fumaroli</name>
    <dbReference type="NCBI Taxonomy" id="2527976"/>
    <lineage>
        <taxon>Bacteria</taxon>
        <taxon>Pseudomonadati</taxon>
        <taxon>Planctomycetota</taxon>
        <taxon>Planctomycetia</taxon>
        <taxon>Planctomycetales</taxon>
        <taxon>Planctomycetaceae</taxon>
        <taxon>Gimesia</taxon>
    </lineage>
</organism>
<dbReference type="EMBL" id="CP037452">
    <property type="protein sequence ID" value="QDV52134.1"/>
    <property type="molecule type" value="Genomic_DNA"/>
</dbReference>